<dbReference type="EMBL" id="BQMJ01000001">
    <property type="protein sequence ID" value="GJQ08281.1"/>
    <property type="molecule type" value="Genomic_DNA"/>
</dbReference>
<dbReference type="GO" id="GO:0043565">
    <property type="term" value="F:sequence-specific DNA binding"/>
    <property type="evidence" value="ECO:0007669"/>
    <property type="project" value="InterPro"/>
</dbReference>
<dbReference type="Pfam" id="PF01997">
    <property type="entry name" value="Translin"/>
    <property type="match status" value="1"/>
</dbReference>
<keyword evidence="4" id="KW-0963">Cytoplasm</keyword>
<evidence type="ECO:0000256" key="4">
    <source>
        <dbReference type="ARBA" id="ARBA00022490"/>
    </source>
</evidence>
<dbReference type="Gene3D" id="1.20.58.190">
    <property type="entry name" value="Translin, domain 1"/>
    <property type="match status" value="1"/>
</dbReference>
<dbReference type="InterPro" id="IPR016068">
    <property type="entry name" value="Translin_N"/>
</dbReference>
<evidence type="ECO:0000256" key="3">
    <source>
        <dbReference type="ARBA" id="ARBA00005902"/>
    </source>
</evidence>
<evidence type="ECO:0008006" key="10">
    <source>
        <dbReference type="Google" id="ProtNLM"/>
    </source>
</evidence>
<dbReference type="GO" id="GO:0016070">
    <property type="term" value="P:RNA metabolic process"/>
    <property type="evidence" value="ECO:0007669"/>
    <property type="project" value="InterPro"/>
</dbReference>
<evidence type="ECO:0000313" key="8">
    <source>
        <dbReference type="EMBL" id="GJQ08281.1"/>
    </source>
</evidence>
<dbReference type="InterPro" id="IPR033956">
    <property type="entry name" value="Translin"/>
</dbReference>
<dbReference type="Gene3D" id="1.20.58.200">
    <property type="entry name" value="Translin, domain 2"/>
    <property type="match status" value="1"/>
</dbReference>
<keyword evidence="6" id="KW-0238">DNA-binding</keyword>
<keyword evidence="5" id="KW-0694">RNA-binding</keyword>
<dbReference type="OrthoDB" id="829at2759"/>
<evidence type="ECO:0000313" key="9">
    <source>
        <dbReference type="Proteomes" id="UP001061958"/>
    </source>
</evidence>
<proteinExistence type="inferred from homology"/>
<comment type="subcellular location">
    <subcellularLocation>
        <location evidence="2">Cytoplasm</location>
    </subcellularLocation>
    <subcellularLocation>
        <location evidence="1">Nucleus</location>
    </subcellularLocation>
</comment>
<dbReference type="GO" id="GO:0005737">
    <property type="term" value="C:cytoplasm"/>
    <property type="evidence" value="ECO:0007669"/>
    <property type="project" value="UniProtKB-SubCell"/>
</dbReference>
<gene>
    <name evidence="8" type="ORF">GpartN1_g72.t1</name>
</gene>
<name>A0A9C7PR13_9RHOD</name>
<protein>
    <recommendedName>
        <fullName evidence="10">Translin</fullName>
    </recommendedName>
</protein>
<evidence type="ECO:0000256" key="2">
    <source>
        <dbReference type="ARBA" id="ARBA00004496"/>
    </source>
</evidence>
<dbReference type="GO" id="GO:0005634">
    <property type="term" value="C:nucleus"/>
    <property type="evidence" value="ECO:0007669"/>
    <property type="project" value="UniProtKB-SubCell"/>
</dbReference>
<dbReference type="InterPro" id="IPR016069">
    <property type="entry name" value="Translin_C"/>
</dbReference>
<sequence length="215" mass="24830">MESSLFSKLNEYLEKESKCRELLRECRDFCDSAVRSAAVLVESLHKERDLSSKLQELYESLREVASEFVRLQSNVPLHEYYKYNDLWKSSLSQAVATGCLVYYLDCNQLADLSVLQRILCPKEPTASSVRIELEDYLVGVCNLVSELSRMSVNRVTIGDFEFAVNAAKFSSEVLAGFRLLNFRNDYLRRRFDGMKYDVKKLEEVVYDISIRGLLN</sequence>
<dbReference type="SUPFAM" id="SSF74784">
    <property type="entry name" value="Translin"/>
    <property type="match status" value="1"/>
</dbReference>
<dbReference type="Proteomes" id="UP001061958">
    <property type="component" value="Unassembled WGS sequence"/>
</dbReference>
<organism evidence="8 9">
    <name type="scientific">Galdieria partita</name>
    <dbReference type="NCBI Taxonomy" id="83374"/>
    <lineage>
        <taxon>Eukaryota</taxon>
        <taxon>Rhodophyta</taxon>
        <taxon>Bangiophyceae</taxon>
        <taxon>Galdieriales</taxon>
        <taxon>Galdieriaceae</taxon>
        <taxon>Galdieria</taxon>
    </lineage>
</organism>
<dbReference type="GO" id="GO:0003723">
    <property type="term" value="F:RNA binding"/>
    <property type="evidence" value="ECO:0007669"/>
    <property type="project" value="UniProtKB-KW"/>
</dbReference>
<comment type="similarity">
    <text evidence="3">Belongs to the translin family.</text>
</comment>
<keyword evidence="9" id="KW-1185">Reference proteome</keyword>
<evidence type="ECO:0000256" key="5">
    <source>
        <dbReference type="ARBA" id="ARBA00022884"/>
    </source>
</evidence>
<accession>A0A9C7PR13</accession>
<dbReference type="PANTHER" id="PTHR10741">
    <property type="entry name" value="TRANSLIN AND TRANSLIN ASSOCIATED PROTEIN X"/>
    <property type="match status" value="1"/>
</dbReference>
<reference evidence="8" key="1">
    <citation type="journal article" date="2022" name="Proc. Natl. Acad. Sci. U.S.A.">
        <title>Life cycle and functional genomics of the unicellular red alga Galdieria for elucidating algal and plant evolution and industrial use.</title>
        <authorList>
            <person name="Hirooka S."/>
            <person name="Itabashi T."/>
            <person name="Ichinose T.M."/>
            <person name="Onuma R."/>
            <person name="Fujiwara T."/>
            <person name="Yamashita S."/>
            <person name="Jong L.W."/>
            <person name="Tomita R."/>
            <person name="Iwane A.H."/>
            <person name="Miyagishima S.Y."/>
        </authorList>
    </citation>
    <scope>NUCLEOTIDE SEQUENCE</scope>
    <source>
        <strain evidence="8">NBRC 102759</strain>
    </source>
</reference>
<reference evidence="8" key="2">
    <citation type="submission" date="2022-01" db="EMBL/GenBank/DDBJ databases">
        <authorList>
            <person name="Hirooka S."/>
            <person name="Miyagishima S.Y."/>
        </authorList>
    </citation>
    <scope>NUCLEOTIDE SEQUENCE</scope>
    <source>
        <strain evidence="8">NBRC 102759</strain>
    </source>
</reference>
<dbReference type="AlphaFoldDB" id="A0A9C7PR13"/>
<dbReference type="InterPro" id="IPR036081">
    <property type="entry name" value="Translin_sf"/>
</dbReference>
<dbReference type="InterPro" id="IPR002848">
    <property type="entry name" value="Translin_fam"/>
</dbReference>
<keyword evidence="7" id="KW-0539">Nucleus</keyword>
<evidence type="ECO:0000256" key="1">
    <source>
        <dbReference type="ARBA" id="ARBA00004123"/>
    </source>
</evidence>
<comment type="caution">
    <text evidence="8">The sequence shown here is derived from an EMBL/GenBank/DDBJ whole genome shotgun (WGS) entry which is preliminary data.</text>
</comment>
<evidence type="ECO:0000256" key="6">
    <source>
        <dbReference type="ARBA" id="ARBA00023125"/>
    </source>
</evidence>
<dbReference type="GO" id="GO:0003697">
    <property type="term" value="F:single-stranded DNA binding"/>
    <property type="evidence" value="ECO:0007669"/>
    <property type="project" value="InterPro"/>
</dbReference>
<evidence type="ECO:0000256" key="7">
    <source>
        <dbReference type="ARBA" id="ARBA00023242"/>
    </source>
</evidence>
<dbReference type="CDD" id="cd14819">
    <property type="entry name" value="Translin"/>
    <property type="match status" value="1"/>
</dbReference>